<dbReference type="GO" id="GO:0004888">
    <property type="term" value="F:transmembrane signaling receptor activity"/>
    <property type="evidence" value="ECO:0007669"/>
    <property type="project" value="InterPro"/>
</dbReference>
<dbReference type="RefSeq" id="WP_093213431.1">
    <property type="nucleotide sequence ID" value="NZ_FNFL01000002.1"/>
</dbReference>
<evidence type="ECO:0000256" key="1">
    <source>
        <dbReference type="ARBA" id="ARBA00004236"/>
    </source>
</evidence>
<gene>
    <name evidence="10" type="ORF">SAMN05216243_1963</name>
</gene>
<dbReference type="SMART" id="SM00283">
    <property type="entry name" value="MA"/>
    <property type="match status" value="1"/>
</dbReference>
<sequence>MSIKKKLLLNSLSILFLACLIVAFIIFNMLKIQSSTADQVTILLNIERFQSEMNAAKQSLSNYSFSETDALKEEAITKMDASEQLITDLKQLVKDNNSMQYLARAEEKFEVWKESAAASLNERDLGEAKRLSIRTDGILNDIYMLNQSANENYQQMQQDLDKQIQFTIISSIIGCIVLLILASVFTLKVTNSISGALQKLAGNAKEIATGNLAVEPIDYKGKDELGALNGSFGQMTEQLRELIYSIEGVSKDVEGFAEVIEEENLSLTEVSKQVAVSTDELSAGTQTISEDLQDAVTMIEQMDKGFSKNVEYTEQSVAYGKQAMQAVASGQDAIKKQQELVGENADNSIQIKQAAETFANYTGEIDQMAKSVAEIAEQTNLLALNAAIEAARAGEAGKGFAVVAEEVRKLAEDSSNATKHIFDMVKLIETGINDITDSVNKGTAIVEEEQTSMDKTASAFGDIEQKVQGITAELTGLLDGIQHSKGLGGKVLSNVESISAVVQQSAAGNEEISASTEEQLTAFNHMVEQVSKLKDMTTDLNNTVGKFRL</sequence>
<keyword evidence="4 6" id="KW-0807">Transducer</keyword>
<dbReference type="STRING" id="407036.SAMN05216243_1963"/>
<dbReference type="EMBL" id="FNFL01000002">
    <property type="protein sequence ID" value="SDK09275.1"/>
    <property type="molecule type" value="Genomic_DNA"/>
</dbReference>
<evidence type="ECO:0000313" key="11">
    <source>
        <dbReference type="Proteomes" id="UP000198694"/>
    </source>
</evidence>
<dbReference type="Pfam" id="PF00672">
    <property type="entry name" value="HAMP"/>
    <property type="match status" value="1"/>
</dbReference>
<dbReference type="Pfam" id="PF00015">
    <property type="entry name" value="MCPsignal"/>
    <property type="match status" value="1"/>
</dbReference>
<dbReference type="PANTHER" id="PTHR32089">
    <property type="entry name" value="METHYL-ACCEPTING CHEMOTAXIS PROTEIN MCPB"/>
    <property type="match status" value="1"/>
</dbReference>
<evidence type="ECO:0000256" key="7">
    <source>
        <dbReference type="SAM" id="Phobius"/>
    </source>
</evidence>
<reference evidence="10 11" key="1">
    <citation type="submission" date="2016-10" db="EMBL/GenBank/DDBJ databases">
        <authorList>
            <person name="de Groot N.N."/>
        </authorList>
    </citation>
    <scope>NUCLEOTIDE SEQUENCE [LARGE SCALE GENOMIC DNA]</scope>
    <source>
        <strain evidence="10 11">CGMCC 1.6502</strain>
    </source>
</reference>
<evidence type="ECO:0000259" key="9">
    <source>
        <dbReference type="PROSITE" id="PS50885"/>
    </source>
</evidence>
<comment type="subcellular location">
    <subcellularLocation>
        <location evidence="1">Cell membrane</location>
    </subcellularLocation>
</comment>
<dbReference type="Gene3D" id="6.10.340.10">
    <property type="match status" value="1"/>
</dbReference>
<feature type="transmembrane region" description="Helical" evidence="7">
    <location>
        <begin position="7"/>
        <end position="30"/>
    </location>
</feature>
<evidence type="ECO:0000256" key="2">
    <source>
        <dbReference type="ARBA" id="ARBA00022475"/>
    </source>
</evidence>
<evidence type="ECO:0000256" key="5">
    <source>
        <dbReference type="ARBA" id="ARBA00029447"/>
    </source>
</evidence>
<name>A0A1G8Z4I7_9BACI</name>
<dbReference type="CDD" id="cd06225">
    <property type="entry name" value="HAMP"/>
    <property type="match status" value="1"/>
</dbReference>
<evidence type="ECO:0000256" key="3">
    <source>
        <dbReference type="ARBA" id="ARBA00023136"/>
    </source>
</evidence>
<keyword evidence="7" id="KW-0812">Transmembrane</keyword>
<dbReference type="PROSITE" id="PS51257">
    <property type="entry name" value="PROKAR_LIPOPROTEIN"/>
    <property type="match status" value="1"/>
</dbReference>
<dbReference type="PROSITE" id="PS50111">
    <property type="entry name" value="CHEMOTAXIS_TRANSDUC_2"/>
    <property type="match status" value="1"/>
</dbReference>
<keyword evidence="11" id="KW-1185">Reference proteome</keyword>
<feature type="domain" description="HAMP" evidence="9">
    <location>
        <begin position="191"/>
        <end position="244"/>
    </location>
</feature>
<organism evidence="10 11">
    <name type="scientific">Sediminibacillus albus</name>
    <dbReference type="NCBI Taxonomy" id="407036"/>
    <lineage>
        <taxon>Bacteria</taxon>
        <taxon>Bacillati</taxon>
        <taxon>Bacillota</taxon>
        <taxon>Bacilli</taxon>
        <taxon>Bacillales</taxon>
        <taxon>Bacillaceae</taxon>
        <taxon>Sediminibacillus</taxon>
    </lineage>
</organism>
<feature type="domain" description="Methyl-accepting transducer" evidence="8">
    <location>
        <begin position="263"/>
        <end position="520"/>
    </location>
</feature>
<keyword evidence="7" id="KW-1133">Transmembrane helix</keyword>
<feature type="transmembrane region" description="Helical" evidence="7">
    <location>
        <begin position="164"/>
        <end position="187"/>
    </location>
</feature>
<evidence type="ECO:0000313" key="10">
    <source>
        <dbReference type="EMBL" id="SDK09275.1"/>
    </source>
</evidence>
<dbReference type="SUPFAM" id="SSF58104">
    <property type="entry name" value="Methyl-accepting chemotaxis protein (MCP) signaling domain"/>
    <property type="match status" value="1"/>
</dbReference>
<dbReference type="PRINTS" id="PR00260">
    <property type="entry name" value="CHEMTRNSDUCR"/>
</dbReference>
<accession>A0A1G8Z4I7</accession>
<dbReference type="Gene3D" id="1.10.287.950">
    <property type="entry name" value="Methyl-accepting chemotaxis protein"/>
    <property type="match status" value="1"/>
</dbReference>
<evidence type="ECO:0000256" key="4">
    <source>
        <dbReference type="ARBA" id="ARBA00023224"/>
    </source>
</evidence>
<dbReference type="InterPro" id="IPR004089">
    <property type="entry name" value="MCPsignal_dom"/>
</dbReference>
<keyword evidence="3 7" id="KW-0472">Membrane</keyword>
<dbReference type="AlphaFoldDB" id="A0A1G8Z4I7"/>
<dbReference type="OrthoDB" id="2450685at2"/>
<dbReference type="GO" id="GO:0007165">
    <property type="term" value="P:signal transduction"/>
    <property type="evidence" value="ECO:0007669"/>
    <property type="project" value="UniProtKB-KW"/>
</dbReference>
<dbReference type="GO" id="GO:0006935">
    <property type="term" value="P:chemotaxis"/>
    <property type="evidence" value="ECO:0007669"/>
    <property type="project" value="InterPro"/>
</dbReference>
<protein>
    <submittedName>
        <fullName evidence="10">Methyl-accepting chemotaxis protein</fullName>
    </submittedName>
</protein>
<dbReference type="SMART" id="SM00304">
    <property type="entry name" value="HAMP"/>
    <property type="match status" value="1"/>
</dbReference>
<comment type="similarity">
    <text evidence="5">Belongs to the methyl-accepting chemotaxis (MCP) protein family.</text>
</comment>
<evidence type="ECO:0000256" key="6">
    <source>
        <dbReference type="PROSITE-ProRule" id="PRU00284"/>
    </source>
</evidence>
<dbReference type="Proteomes" id="UP000198694">
    <property type="component" value="Unassembled WGS sequence"/>
</dbReference>
<proteinExistence type="inferred from homology"/>
<keyword evidence="2" id="KW-1003">Cell membrane</keyword>
<dbReference type="PROSITE" id="PS50885">
    <property type="entry name" value="HAMP"/>
    <property type="match status" value="1"/>
</dbReference>
<dbReference type="InterPro" id="IPR004090">
    <property type="entry name" value="Chemotax_Me-accpt_rcpt"/>
</dbReference>
<dbReference type="InterPro" id="IPR003660">
    <property type="entry name" value="HAMP_dom"/>
</dbReference>
<evidence type="ECO:0000259" key="8">
    <source>
        <dbReference type="PROSITE" id="PS50111"/>
    </source>
</evidence>
<dbReference type="GO" id="GO:0005886">
    <property type="term" value="C:plasma membrane"/>
    <property type="evidence" value="ECO:0007669"/>
    <property type="project" value="UniProtKB-SubCell"/>
</dbReference>
<dbReference type="PANTHER" id="PTHR32089:SF112">
    <property type="entry name" value="LYSOZYME-LIKE PROTEIN-RELATED"/>
    <property type="match status" value="1"/>
</dbReference>